<protein>
    <submittedName>
        <fullName evidence="1">ABC transporter permease</fullName>
    </submittedName>
</protein>
<accession>A0ACC6V3F4</accession>
<name>A0ACC6V3F4_9CREN</name>
<dbReference type="EMBL" id="JZWT02000038">
    <property type="protein sequence ID" value="MFB6491486.1"/>
    <property type="molecule type" value="Genomic_DNA"/>
</dbReference>
<proteinExistence type="predicted"/>
<gene>
    <name evidence="1" type="ORF">TU35_009705</name>
</gene>
<evidence type="ECO:0000313" key="1">
    <source>
        <dbReference type="EMBL" id="MFB6491486.1"/>
    </source>
</evidence>
<sequence length="320" mass="34328">MRIIDWFKRIEVQLAIVDILVALFFGFLNPLYFAWRNIAVVLQYATEIGMVAIAETLLMIEGEIDMSPAAVANFVPLIALTMYNTFTAFGIPGLLSMLITTILSLGLGALIGLLNGVITTKAKVNSLITTVGTLFLFNGLALIYSGGYPQPFPYFFFMGGTAKVPMPFVWSFAVFAIVLIFYLFTRFGVWVVATGSNYYGAYAAGVPVDRVKIATFVISAVIATLMGIVESVRITTVGATDFTTDIVLEGIAASVIGGTLLTGGKGSLIGAILGTFFISELLNGFNLLGINAYEFSAIVGAAILIVMTAQNIIQKRTAQR</sequence>
<reference evidence="1" key="1">
    <citation type="submission" date="2024-07" db="EMBL/GenBank/DDBJ databases">
        <title>Metagenome and Metagenome-Assembled Genomes of Archaea from a hot spring from the geothermal field of Los Azufres, Mexico.</title>
        <authorList>
            <person name="Marin-Paredes R."/>
            <person name="Martinez-Romero E."/>
            <person name="Servin-Garciduenas L.E."/>
        </authorList>
    </citation>
    <scope>NUCLEOTIDE SEQUENCE</scope>
</reference>
<evidence type="ECO:0000313" key="2">
    <source>
        <dbReference type="Proteomes" id="UP000033636"/>
    </source>
</evidence>
<dbReference type="Proteomes" id="UP000033636">
    <property type="component" value="Unassembled WGS sequence"/>
</dbReference>
<organism evidence="1 2">
    <name type="scientific">Thermoproteus sp. AZ2</name>
    <dbReference type="NCBI Taxonomy" id="1609232"/>
    <lineage>
        <taxon>Archaea</taxon>
        <taxon>Thermoproteota</taxon>
        <taxon>Thermoprotei</taxon>
        <taxon>Thermoproteales</taxon>
        <taxon>Thermoproteaceae</taxon>
        <taxon>Thermoproteus</taxon>
    </lineage>
</organism>
<comment type="caution">
    <text evidence="1">The sequence shown here is derived from an EMBL/GenBank/DDBJ whole genome shotgun (WGS) entry which is preliminary data.</text>
</comment>